<name>A0A918LLS7_9ACTN</name>
<dbReference type="AlphaFoldDB" id="A0A918LLS7"/>
<accession>A0A918LLS7</accession>
<sequence length="57" mass="6454">MVDDPVTGYRHRYCRRCGRELTDPDSRLTGYGPNCDPARRPRAAAEHQVEQDPLPGT</sequence>
<reference evidence="2" key="1">
    <citation type="journal article" date="2014" name="Int. J. Syst. Evol. Microbiol.">
        <title>Complete genome sequence of Corynebacterium casei LMG S-19264T (=DSM 44701T), isolated from a smear-ripened cheese.</title>
        <authorList>
            <consortium name="US DOE Joint Genome Institute (JGI-PGF)"/>
            <person name="Walter F."/>
            <person name="Albersmeier A."/>
            <person name="Kalinowski J."/>
            <person name="Ruckert C."/>
        </authorList>
    </citation>
    <scope>NUCLEOTIDE SEQUENCE</scope>
    <source>
        <strain evidence="2">JCM 3172</strain>
    </source>
</reference>
<dbReference type="Pfam" id="PF19474">
    <property type="entry name" value="DUF6011"/>
    <property type="match status" value="1"/>
</dbReference>
<gene>
    <name evidence="2" type="ORF">GCM10014713_04590</name>
</gene>
<keyword evidence="3" id="KW-1185">Reference proteome</keyword>
<dbReference type="Proteomes" id="UP000619486">
    <property type="component" value="Unassembled WGS sequence"/>
</dbReference>
<comment type="caution">
    <text evidence="2">The sequence shown here is derived from an EMBL/GenBank/DDBJ whole genome shotgun (WGS) entry which is preliminary data.</text>
</comment>
<feature type="region of interest" description="Disordered" evidence="1">
    <location>
        <begin position="21"/>
        <end position="57"/>
    </location>
</feature>
<evidence type="ECO:0000313" key="3">
    <source>
        <dbReference type="Proteomes" id="UP000619486"/>
    </source>
</evidence>
<dbReference type="InterPro" id="IPR046053">
    <property type="entry name" value="DUF6011"/>
</dbReference>
<dbReference type="EMBL" id="BMQQ01000001">
    <property type="protein sequence ID" value="GGT14921.1"/>
    <property type="molecule type" value="Genomic_DNA"/>
</dbReference>
<protein>
    <submittedName>
        <fullName evidence="2">Uncharacterized protein</fullName>
    </submittedName>
</protein>
<feature type="compositionally biased region" description="Basic and acidic residues" evidence="1">
    <location>
        <begin position="37"/>
        <end position="50"/>
    </location>
</feature>
<evidence type="ECO:0000313" key="2">
    <source>
        <dbReference type="EMBL" id="GGT14921.1"/>
    </source>
</evidence>
<proteinExistence type="predicted"/>
<organism evidence="2 3">
    <name type="scientific">Streptomyces purpureus</name>
    <dbReference type="NCBI Taxonomy" id="1951"/>
    <lineage>
        <taxon>Bacteria</taxon>
        <taxon>Bacillati</taxon>
        <taxon>Actinomycetota</taxon>
        <taxon>Actinomycetes</taxon>
        <taxon>Kitasatosporales</taxon>
        <taxon>Streptomycetaceae</taxon>
        <taxon>Streptomyces</taxon>
    </lineage>
</organism>
<evidence type="ECO:0000256" key="1">
    <source>
        <dbReference type="SAM" id="MobiDB-lite"/>
    </source>
</evidence>
<reference evidence="2" key="2">
    <citation type="submission" date="2020-09" db="EMBL/GenBank/DDBJ databases">
        <authorList>
            <person name="Sun Q."/>
            <person name="Ohkuma M."/>
        </authorList>
    </citation>
    <scope>NUCLEOTIDE SEQUENCE</scope>
    <source>
        <strain evidence="2">JCM 3172</strain>
    </source>
</reference>